<keyword evidence="10" id="KW-0406">Ion transport</keyword>
<feature type="region of interest" description="Disordered" evidence="11">
    <location>
        <begin position="1"/>
        <end position="105"/>
    </location>
</feature>
<feature type="transmembrane region" description="Helical" evidence="10">
    <location>
        <begin position="141"/>
        <end position="162"/>
    </location>
</feature>
<keyword evidence="10" id="KW-0813">Transport</keyword>
<feature type="binding site" evidence="10">
    <location>
        <position position="184"/>
    </location>
    <ligand>
        <name>Na(+)</name>
        <dbReference type="ChEBI" id="CHEBI:29101"/>
        <note>structural</note>
    </ligand>
</feature>
<keyword evidence="6 10" id="KW-0407">Ion channel</keyword>
<evidence type="ECO:0000256" key="5">
    <source>
        <dbReference type="ARBA" id="ARBA00023136"/>
    </source>
</evidence>
<feature type="compositionally biased region" description="Pro residues" evidence="11">
    <location>
        <begin position="1"/>
        <end position="11"/>
    </location>
</feature>
<feature type="transmembrane region" description="Helical" evidence="10">
    <location>
        <begin position="108"/>
        <end position="129"/>
    </location>
</feature>
<comment type="function">
    <text evidence="9 10">Fluoride-specific ion channel. Important for reducing fluoride concentration in the cell, thus reducing its toxicity.</text>
</comment>
<comment type="similarity">
    <text evidence="7 10">Belongs to the fluoride channel Fluc/FEX (TC 1.A.43) family.</text>
</comment>
<dbReference type="PANTHER" id="PTHR28259:SF1">
    <property type="entry name" value="FLUORIDE EXPORT PROTEIN 1-RELATED"/>
    <property type="match status" value="1"/>
</dbReference>
<dbReference type="PANTHER" id="PTHR28259">
    <property type="entry name" value="FLUORIDE EXPORT PROTEIN 1-RELATED"/>
    <property type="match status" value="1"/>
</dbReference>
<dbReference type="InterPro" id="IPR036259">
    <property type="entry name" value="MFS_trans_sf"/>
</dbReference>
<proteinExistence type="inferred from homology"/>
<keyword evidence="4 10" id="KW-1133">Transmembrane helix</keyword>
<evidence type="ECO:0000256" key="2">
    <source>
        <dbReference type="ARBA" id="ARBA00022475"/>
    </source>
</evidence>
<dbReference type="HAMAP" id="MF_00454">
    <property type="entry name" value="FluC"/>
    <property type="match status" value="1"/>
</dbReference>
<keyword evidence="5 10" id="KW-0472">Membrane</keyword>
<comment type="caution">
    <text evidence="12">The sequence shown here is derived from an EMBL/GenBank/DDBJ whole genome shotgun (WGS) entry which is preliminary data.</text>
</comment>
<gene>
    <name evidence="10" type="primary">fluC</name>
    <name evidence="10" type="synonym">crcB</name>
    <name evidence="12" type="ORF">K7472_26565</name>
</gene>
<name>A0ABS7R2W3_9ACTN</name>
<evidence type="ECO:0000256" key="9">
    <source>
        <dbReference type="ARBA" id="ARBA00049940"/>
    </source>
</evidence>
<evidence type="ECO:0000256" key="7">
    <source>
        <dbReference type="ARBA" id="ARBA00035120"/>
    </source>
</evidence>
<sequence length="281" mass="30209">MPRDTPTPAPSPACDRRTPGTPPQPSGTRLPGPRPQGRGFHEPGGGSRHQRSGRPDRPDRPDHPDNQGGAPVPSTDRSEAGETLPVDPDLIPDEPPKPRRRPQRPRQWDVLAVIAVGGGTGSVARYGLARALPTSPGGFPWATFLTNVSGCFVLGLFMVYVLEIWPPSRYVRPFFGVGVLGGFTTFSTYTVELRGMIALHHWSLADAYALSSLIAGLAAVWTGIVLARRLSGLPVRRGPRRRTEAGRALKLPEPPQEPGSDMPPRSESTTSGSHPTRGGQR</sequence>
<evidence type="ECO:0000256" key="8">
    <source>
        <dbReference type="ARBA" id="ARBA00035585"/>
    </source>
</evidence>
<dbReference type="InterPro" id="IPR003691">
    <property type="entry name" value="FluC"/>
</dbReference>
<keyword evidence="10" id="KW-0479">Metal-binding</keyword>
<organism evidence="12 13">
    <name type="scientific">Streptantibioticus parmotrematis</name>
    <dbReference type="NCBI Taxonomy" id="2873249"/>
    <lineage>
        <taxon>Bacteria</taxon>
        <taxon>Bacillati</taxon>
        <taxon>Actinomycetota</taxon>
        <taxon>Actinomycetes</taxon>
        <taxon>Kitasatosporales</taxon>
        <taxon>Streptomycetaceae</taxon>
        <taxon>Streptantibioticus</taxon>
    </lineage>
</organism>
<keyword evidence="3 10" id="KW-0812">Transmembrane</keyword>
<feature type="transmembrane region" description="Helical" evidence="10">
    <location>
        <begin position="174"/>
        <end position="191"/>
    </location>
</feature>
<evidence type="ECO:0000313" key="12">
    <source>
        <dbReference type="EMBL" id="MBY8888377.1"/>
    </source>
</evidence>
<comment type="catalytic activity">
    <reaction evidence="8">
        <text>fluoride(in) = fluoride(out)</text>
        <dbReference type="Rhea" id="RHEA:76159"/>
        <dbReference type="ChEBI" id="CHEBI:17051"/>
    </reaction>
    <physiologicalReaction direction="left-to-right" evidence="8">
        <dbReference type="Rhea" id="RHEA:76160"/>
    </physiologicalReaction>
</comment>
<dbReference type="EMBL" id="JAINVZ010000023">
    <property type="protein sequence ID" value="MBY8888377.1"/>
    <property type="molecule type" value="Genomic_DNA"/>
</dbReference>
<keyword evidence="10" id="KW-0915">Sodium</keyword>
<accession>A0ABS7R2W3</accession>
<evidence type="ECO:0000256" key="6">
    <source>
        <dbReference type="ARBA" id="ARBA00023303"/>
    </source>
</evidence>
<dbReference type="SUPFAM" id="SSF103473">
    <property type="entry name" value="MFS general substrate transporter"/>
    <property type="match status" value="1"/>
</dbReference>
<evidence type="ECO:0000256" key="4">
    <source>
        <dbReference type="ARBA" id="ARBA00022989"/>
    </source>
</evidence>
<dbReference type="Pfam" id="PF02537">
    <property type="entry name" value="CRCB"/>
    <property type="match status" value="1"/>
</dbReference>
<feature type="binding site" evidence="10">
    <location>
        <position position="181"/>
    </location>
    <ligand>
        <name>Na(+)</name>
        <dbReference type="ChEBI" id="CHEBI:29101"/>
        <note>structural</note>
    </ligand>
</feature>
<evidence type="ECO:0000313" key="13">
    <source>
        <dbReference type="Proteomes" id="UP001198565"/>
    </source>
</evidence>
<feature type="region of interest" description="Disordered" evidence="11">
    <location>
        <begin position="237"/>
        <end position="281"/>
    </location>
</feature>
<evidence type="ECO:0000256" key="11">
    <source>
        <dbReference type="SAM" id="MobiDB-lite"/>
    </source>
</evidence>
<dbReference type="Proteomes" id="UP001198565">
    <property type="component" value="Unassembled WGS sequence"/>
</dbReference>
<comment type="subcellular location">
    <subcellularLocation>
        <location evidence="1 10">Cell membrane</location>
        <topology evidence="1 10">Multi-pass membrane protein</topology>
    </subcellularLocation>
</comment>
<evidence type="ECO:0000256" key="10">
    <source>
        <dbReference type="HAMAP-Rule" id="MF_00454"/>
    </source>
</evidence>
<keyword evidence="2 10" id="KW-1003">Cell membrane</keyword>
<protein>
    <recommendedName>
        <fullName evidence="10">Fluoride-specific ion channel FluC</fullName>
    </recommendedName>
</protein>
<feature type="transmembrane region" description="Helical" evidence="10">
    <location>
        <begin position="207"/>
        <end position="227"/>
    </location>
</feature>
<feature type="compositionally biased region" description="Basic and acidic residues" evidence="11">
    <location>
        <begin position="53"/>
        <end position="65"/>
    </location>
</feature>
<comment type="activity regulation">
    <text evidence="10">Na(+) is not transported, but it plays an essential structural role and its presence is essential for fluoride channel function.</text>
</comment>
<reference evidence="12 13" key="1">
    <citation type="submission" date="2021-08" db="EMBL/GenBank/DDBJ databases">
        <title>Streptomyces sp. PTM05 isolated from lichen.</title>
        <authorList>
            <person name="Somphong A."/>
            <person name="Phongsopitanun W."/>
            <person name="Tanasupawat S."/>
        </authorList>
    </citation>
    <scope>NUCLEOTIDE SEQUENCE [LARGE SCALE GENOMIC DNA]</scope>
    <source>
        <strain evidence="12 13">Ptm05</strain>
    </source>
</reference>
<keyword evidence="13" id="KW-1185">Reference proteome</keyword>
<evidence type="ECO:0000256" key="3">
    <source>
        <dbReference type="ARBA" id="ARBA00022692"/>
    </source>
</evidence>
<evidence type="ECO:0000256" key="1">
    <source>
        <dbReference type="ARBA" id="ARBA00004651"/>
    </source>
</evidence>